<gene>
    <name evidence="1" type="ORF">CDL15_Pgr017460</name>
</gene>
<accession>A0A218W5E9</accession>
<name>A0A218W5E9_PUNGR</name>
<reference evidence="2" key="1">
    <citation type="journal article" date="2017" name="Plant J.">
        <title>The pomegranate (Punica granatum L.) genome and the genomics of punicalagin biosynthesis.</title>
        <authorList>
            <person name="Qin G."/>
            <person name="Xu C."/>
            <person name="Ming R."/>
            <person name="Tang H."/>
            <person name="Guyot R."/>
            <person name="Kramer E.M."/>
            <person name="Hu Y."/>
            <person name="Yi X."/>
            <person name="Qi Y."/>
            <person name="Xu X."/>
            <person name="Gao Z."/>
            <person name="Pan H."/>
            <person name="Jian J."/>
            <person name="Tian Y."/>
            <person name="Yue Z."/>
            <person name="Xu Y."/>
        </authorList>
    </citation>
    <scope>NUCLEOTIDE SEQUENCE [LARGE SCALE GENOMIC DNA]</scope>
    <source>
        <strain evidence="2">cv. Dabenzi</strain>
    </source>
</reference>
<protein>
    <submittedName>
        <fullName evidence="1">Uncharacterized protein</fullName>
    </submittedName>
</protein>
<evidence type="ECO:0000313" key="1">
    <source>
        <dbReference type="EMBL" id="OWM67763.1"/>
    </source>
</evidence>
<comment type="caution">
    <text evidence="1">The sequence shown here is derived from an EMBL/GenBank/DDBJ whole genome shotgun (WGS) entry which is preliminary data.</text>
</comment>
<evidence type="ECO:0000313" key="2">
    <source>
        <dbReference type="Proteomes" id="UP000197138"/>
    </source>
</evidence>
<organism evidence="1 2">
    <name type="scientific">Punica granatum</name>
    <name type="common">Pomegranate</name>
    <dbReference type="NCBI Taxonomy" id="22663"/>
    <lineage>
        <taxon>Eukaryota</taxon>
        <taxon>Viridiplantae</taxon>
        <taxon>Streptophyta</taxon>
        <taxon>Embryophyta</taxon>
        <taxon>Tracheophyta</taxon>
        <taxon>Spermatophyta</taxon>
        <taxon>Magnoliopsida</taxon>
        <taxon>eudicotyledons</taxon>
        <taxon>Gunneridae</taxon>
        <taxon>Pentapetalae</taxon>
        <taxon>rosids</taxon>
        <taxon>malvids</taxon>
        <taxon>Myrtales</taxon>
        <taxon>Lythraceae</taxon>
        <taxon>Punica</taxon>
    </lineage>
</organism>
<proteinExistence type="predicted"/>
<dbReference type="AlphaFoldDB" id="A0A218W5E9"/>
<dbReference type="Proteomes" id="UP000197138">
    <property type="component" value="Unassembled WGS sequence"/>
</dbReference>
<sequence length="72" mass="7956">MHSVVLVDVLIYAKRRVRGVSEKLVLPRKVDRPSGQGSPCRGGRVKLAVGLPAKDVFNHLYGEMLVVMQNSK</sequence>
<dbReference type="EMBL" id="MTKT01005375">
    <property type="protein sequence ID" value="OWM67763.1"/>
    <property type="molecule type" value="Genomic_DNA"/>
</dbReference>